<keyword evidence="1" id="KW-1133">Transmembrane helix</keyword>
<keyword evidence="2" id="KW-1185">Reference proteome</keyword>
<dbReference type="AlphaFoldDB" id="A0A6J1QAG1"/>
<evidence type="ECO:0000313" key="4">
    <source>
        <dbReference type="RefSeq" id="XP_024893414.1"/>
    </source>
</evidence>
<sequence>MVVVDILVVVVGGAAKIAAAWLILSSEAVAVLLRGTTTESPRFELRERKDERRHRDVVARTREVAAITASSYHAKGESSYYYSDRGHHCDLQEERSSSLSLSRRELLLEAYLQNRDHE</sequence>
<proteinExistence type="predicted"/>
<gene>
    <name evidence="3" type="primary">LOC112458418</name>
    <name evidence="4" type="synonym">LOC112468455</name>
</gene>
<dbReference type="RefSeq" id="XP_024893414.1">
    <property type="nucleotide sequence ID" value="XM_025037646.1"/>
</dbReference>
<dbReference type="GeneID" id="112458418"/>
<evidence type="ECO:0000313" key="2">
    <source>
        <dbReference type="Proteomes" id="UP000504618"/>
    </source>
</evidence>
<accession>A0A6J1QAG1</accession>
<keyword evidence="1" id="KW-0812">Transmembrane</keyword>
<dbReference type="Proteomes" id="UP000504618">
    <property type="component" value="Unplaced"/>
</dbReference>
<protein>
    <submittedName>
        <fullName evidence="3">Uncharacterized protein LOC112458418</fullName>
    </submittedName>
    <submittedName>
        <fullName evidence="4">Uncharacterized protein LOC112468455</fullName>
    </submittedName>
</protein>
<evidence type="ECO:0000313" key="3">
    <source>
        <dbReference type="RefSeq" id="XP_024877810.1"/>
    </source>
</evidence>
<keyword evidence="1" id="KW-0472">Membrane</keyword>
<reference evidence="3 4" key="1">
    <citation type="submission" date="2025-04" db="UniProtKB">
        <authorList>
            <consortium name="RefSeq"/>
        </authorList>
    </citation>
    <scope>IDENTIFICATION</scope>
    <source>
        <tissue evidence="3 4">Whole body</tissue>
    </source>
</reference>
<evidence type="ECO:0000256" key="1">
    <source>
        <dbReference type="SAM" id="Phobius"/>
    </source>
</evidence>
<feature type="transmembrane region" description="Helical" evidence="1">
    <location>
        <begin position="6"/>
        <end position="24"/>
    </location>
</feature>
<dbReference type="RefSeq" id="XP_024877810.1">
    <property type="nucleotide sequence ID" value="XM_025022042.1"/>
</dbReference>
<organism evidence="2 3">
    <name type="scientific">Temnothorax curvispinosus</name>
    <dbReference type="NCBI Taxonomy" id="300111"/>
    <lineage>
        <taxon>Eukaryota</taxon>
        <taxon>Metazoa</taxon>
        <taxon>Ecdysozoa</taxon>
        <taxon>Arthropoda</taxon>
        <taxon>Hexapoda</taxon>
        <taxon>Insecta</taxon>
        <taxon>Pterygota</taxon>
        <taxon>Neoptera</taxon>
        <taxon>Endopterygota</taxon>
        <taxon>Hymenoptera</taxon>
        <taxon>Apocrita</taxon>
        <taxon>Aculeata</taxon>
        <taxon>Formicoidea</taxon>
        <taxon>Formicidae</taxon>
        <taxon>Myrmicinae</taxon>
        <taxon>Temnothorax</taxon>
    </lineage>
</organism>
<name>A0A6J1QAG1_9HYME</name>